<gene>
    <name evidence="2" type="ORF">RFV38_01650</name>
</gene>
<comment type="caution">
    <text evidence="2">The sequence shown here is derived from an EMBL/GenBank/DDBJ whole genome shotgun (WGS) entry which is preliminary data.</text>
</comment>
<evidence type="ECO:0000313" key="2">
    <source>
        <dbReference type="EMBL" id="MDX8335205.1"/>
    </source>
</evidence>
<dbReference type="Proteomes" id="UP001279681">
    <property type="component" value="Unassembled WGS sequence"/>
</dbReference>
<dbReference type="RefSeq" id="WP_320312618.1">
    <property type="nucleotide sequence ID" value="NZ_JAVIKH010000002.1"/>
</dbReference>
<accession>A0ABU4W6P0</accession>
<keyword evidence="3" id="KW-1185">Reference proteome</keyword>
<name>A0ABU4W6P0_9FUSO</name>
<dbReference type="EMBL" id="JAVIKH010000002">
    <property type="protein sequence ID" value="MDX8335205.1"/>
    <property type="molecule type" value="Genomic_DNA"/>
</dbReference>
<feature type="chain" id="PRO_5046668448" evidence="1">
    <location>
        <begin position="18"/>
        <end position="196"/>
    </location>
</feature>
<reference evidence="3" key="1">
    <citation type="submission" date="2023-07" db="EMBL/GenBank/DDBJ databases">
        <authorList>
            <person name="Colorado M.A."/>
            <person name="Villamil L.M."/>
            <person name="Melo J.F."/>
            <person name="Rodriguez J.A."/>
            <person name="Ruiz R.Y."/>
        </authorList>
    </citation>
    <scope>NUCLEOTIDE SEQUENCE [LARGE SCALE GENOMIC DNA]</scope>
    <source>
        <strain evidence="3">C33</strain>
    </source>
</reference>
<evidence type="ECO:0000256" key="1">
    <source>
        <dbReference type="SAM" id="SignalP"/>
    </source>
</evidence>
<organism evidence="2 3">
    <name type="scientific">Candidatus Cetobacterium colombiensis</name>
    <dbReference type="NCBI Taxonomy" id="3073100"/>
    <lineage>
        <taxon>Bacteria</taxon>
        <taxon>Fusobacteriati</taxon>
        <taxon>Fusobacteriota</taxon>
        <taxon>Fusobacteriia</taxon>
        <taxon>Fusobacteriales</taxon>
        <taxon>Fusobacteriaceae</taxon>
        <taxon>Cetobacterium</taxon>
    </lineage>
</organism>
<keyword evidence="1" id="KW-0732">Signal</keyword>
<sequence length="196" mass="20082">MKKILLGLLALSTTLMAQSLENTGDTGKASIQIDTKATVINSGLIITGQENGTGAISQLDLDHGVILATAEATSTVNKDVFVKRANEGTFPEGTVLEVKLNAAAGNNLKNGDNAIAHTLTAAVDSNSTTGGSIALTGATTTATNEFAVLENKNNVKINLESKIAAGALAGALDQELVDGDYTNVSTLTVKISKIQL</sequence>
<feature type="signal peptide" evidence="1">
    <location>
        <begin position="1"/>
        <end position="17"/>
    </location>
</feature>
<proteinExistence type="predicted"/>
<protein>
    <submittedName>
        <fullName evidence="2">Uncharacterized protein</fullName>
    </submittedName>
</protein>
<evidence type="ECO:0000313" key="3">
    <source>
        <dbReference type="Proteomes" id="UP001279681"/>
    </source>
</evidence>